<dbReference type="InterPro" id="IPR003516">
    <property type="entry name" value="FANCA"/>
</dbReference>
<dbReference type="AlphaFoldDB" id="A0A8S1DAS8"/>
<dbReference type="GO" id="GO:0043240">
    <property type="term" value="C:Fanconi anaemia nuclear complex"/>
    <property type="evidence" value="ECO:0007669"/>
    <property type="project" value="InterPro"/>
</dbReference>
<dbReference type="Pfam" id="PF15865">
    <property type="entry name" value="Fanconi_A_N"/>
    <property type="match status" value="1"/>
</dbReference>
<comment type="caution">
    <text evidence="3">The sequence shown here is derived from an EMBL/GenBank/DDBJ whole genome shotgun (WGS) entry which is preliminary data.</text>
</comment>
<dbReference type="Proteomes" id="UP000494165">
    <property type="component" value="Unassembled WGS sequence"/>
</dbReference>
<reference evidence="3 4" key="1">
    <citation type="submission" date="2020-04" db="EMBL/GenBank/DDBJ databases">
        <authorList>
            <person name="Alioto T."/>
            <person name="Alioto T."/>
            <person name="Gomez Garrido J."/>
        </authorList>
    </citation>
    <scope>NUCLEOTIDE SEQUENCE [LARGE SCALE GENOMIC DNA]</scope>
</reference>
<evidence type="ECO:0000313" key="4">
    <source>
        <dbReference type="Proteomes" id="UP000494165"/>
    </source>
</evidence>
<accession>A0A8S1DAS8</accession>
<dbReference type="PANTHER" id="PTHR12047:SF2">
    <property type="entry name" value="FANCONI ANEMIA GROUP A PROTEIN"/>
    <property type="match status" value="1"/>
</dbReference>
<dbReference type="EMBL" id="CADEPI010000136">
    <property type="protein sequence ID" value="CAB3376881.1"/>
    <property type="molecule type" value="Genomic_DNA"/>
</dbReference>
<name>A0A8S1DAS8_9INSE</name>
<organism evidence="3 4">
    <name type="scientific">Cloeon dipterum</name>
    <dbReference type="NCBI Taxonomy" id="197152"/>
    <lineage>
        <taxon>Eukaryota</taxon>
        <taxon>Metazoa</taxon>
        <taxon>Ecdysozoa</taxon>
        <taxon>Arthropoda</taxon>
        <taxon>Hexapoda</taxon>
        <taxon>Insecta</taxon>
        <taxon>Pterygota</taxon>
        <taxon>Palaeoptera</taxon>
        <taxon>Ephemeroptera</taxon>
        <taxon>Pisciforma</taxon>
        <taxon>Baetidae</taxon>
        <taxon>Cloeon</taxon>
    </lineage>
</organism>
<protein>
    <recommendedName>
        <fullName evidence="5">Fanconi anaemia group A protein N-terminal domain-containing protein</fullName>
    </recommendedName>
</protein>
<sequence>MFLSQNMTQSGSKKRLFSEAFGSTQSTASQCAENFPTRFKSLLQEQQVALQQTRQDLLDPVKKNSVKSMVFLANQLVSKGTLSKVSLGKLIRSFRLPLELVWMLHCAELLHCTLYLESLDESNLASVSVRLAKLVQDGAVVSVDLIKSCAALAHGPEPPANLAPVVRTCHALLAQVERRLPFEEVDSAKKGPWWLVHLQQSLSPGVFARLAGSLLEVRLTSPPFISVHQALARQHEWKYPLPAFKMLLESQGSSTSALNLLTRVINEAREVNWKSALICVSSFVSLYSDADQKLSDLVRAWLSQALEHQEPETLLLCFVLIRQLGHASSTAPYASWFRNTFGSKHNTPCRTPAHFSYLLSFLNQLVQHEPLHCLKTHHEMPPYVPEKLRSELSDWRMMLFTRIKDLSNSNPGGIFPSEQGTRTQEQQVQSDVEKAIAHFESSKRVHELVMKAAICRKKYFDSHFIPALLIPRLENFFLFIS</sequence>
<keyword evidence="4" id="KW-1185">Reference proteome</keyword>
<evidence type="ECO:0000313" key="3">
    <source>
        <dbReference type="EMBL" id="CAB3376881.1"/>
    </source>
</evidence>
<feature type="domain" description="Fanconi anaemia group A protein N-terminal" evidence="1">
    <location>
        <begin position="196"/>
        <end position="407"/>
    </location>
</feature>
<dbReference type="InterPro" id="IPR031729">
    <property type="entry name" value="Fanconi_A_N"/>
</dbReference>
<proteinExistence type="predicted"/>
<dbReference type="OrthoDB" id="2287188at2759"/>
<dbReference type="InterPro" id="IPR055386">
    <property type="entry name" value="FANCA_helical"/>
</dbReference>
<dbReference type="Pfam" id="PF24781">
    <property type="entry name" value="FANCA_helical"/>
    <property type="match status" value="1"/>
</dbReference>
<gene>
    <name evidence="3" type="ORF">CLODIP_2_CD03136</name>
</gene>
<evidence type="ECO:0008006" key="5">
    <source>
        <dbReference type="Google" id="ProtNLM"/>
    </source>
</evidence>
<dbReference type="PANTHER" id="PTHR12047">
    <property type="entry name" value="FANCONI ANEMIA GROUP A PROTEIN"/>
    <property type="match status" value="1"/>
</dbReference>
<dbReference type="GO" id="GO:0036297">
    <property type="term" value="P:interstrand cross-link repair"/>
    <property type="evidence" value="ECO:0007669"/>
    <property type="project" value="InterPro"/>
</dbReference>
<evidence type="ECO:0000259" key="2">
    <source>
        <dbReference type="Pfam" id="PF24781"/>
    </source>
</evidence>
<feature type="domain" description="Fanconi anaemia group A protein helical" evidence="2">
    <location>
        <begin position="426"/>
        <end position="474"/>
    </location>
</feature>
<evidence type="ECO:0000259" key="1">
    <source>
        <dbReference type="Pfam" id="PF15865"/>
    </source>
</evidence>